<organism evidence="12 13">
    <name type="scientific">Methylacidimicrobium cyclopophantes</name>
    <dbReference type="NCBI Taxonomy" id="1041766"/>
    <lineage>
        <taxon>Bacteria</taxon>
        <taxon>Pseudomonadati</taxon>
        <taxon>Verrucomicrobiota</taxon>
        <taxon>Methylacidimicrobium</taxon>
    </lineage>
</organism>
<comment type="catalytic activity">
    <reaction evidence="9">
        <text>2'-deoxyribonucleotide-(2'-deoxyribose 5'-phosphate)-2'-deoxyribonucleotide-DNA = a 3'-end 2'-deoxyribonucleotide-(2,3-dehydro-2,3-deoxyribose 5'-phosphate)-DNA + a 5'-end 5'-phospho-2'-deoxyribonucleoside-DNA + H(+)</text>
        <dbReference type="Rhea" id="RHEA:66592"/>
        <dbReference type="Rhea" id="RHEA-COMP:13180"/>
        <dbReference type="Rhea" id="RHEA-COMP:16897"/>
        <dbReference type="Rhea" id="RHEA-COMP:17067"/>
        <dbReference type="ChEBI" id="CHEBI:15378"/>
        <dbReference type="ChEBI" id="CHEBI:136412"/>
        <dbReference type="ChEBI" id="CHEBI:157695"/>
        <dbReference type="ChEBI" id="CHEBI:167181"/>
        <dbReference type="EC" id="4.2.99.18"/>
    </reaction>
</comment>
<evidence type="ECO:0000259" key="11">
    <source>
        <dbReference type="SMART" id="SM00478"/>
    </source>
</evidence>
<comment type="caution">
    <text evidence="12">The sequence shown here is derived from an EMBL/GenBank/DDBJ whole genome shotgun (WGS) entry which is preliminary data.</text>
</comment>
<evidence type="ECO:0000256" key="8">
    <source>
        <dbReference type="ARBA" id="ARBA00023295"/>
    </source>
</evidence>
<gene>
    <name evidence="12" type="ORF">MAMC_01884</name>
</gene>
<proteinExistence type="inferred from homology"/>
<evidence type="ECO:0000256" key="6">
    <source>
        <dbReference type="ARBA" id="ARBA00023239"/>
    </source>
</evidence>
<keyword evidence="13" id="KW-1185">Reference proteome</keyword>
<dbReference type="GO" id="GO:0003684">
    <property type="term" value="F:damaged DNA binding"/>
    <property type="evidence" value="ECO:0007669"/>
    <property type="project" value="InterPro"/>
</dbReference>
<dbReference type="PANTHER" id="PTHR10242:SF2">
    <property type="entry name" value="N-GLYCOSYLASE_DNA LYASE"/>
    <property type="match status" value="1"/>
</dbReference>
<dbReference type="InterPro" id="IPR003265">
    <property type="entry name" value="HhH-GPD_domain"/>
</dbReference>
<feature type="region of interest" description="Disordered" evidence="10">
    <location>
        <begin position="1"/>
        <end position="25"/>
    </location>
</feature>
<dbReference type="GO" id="GO:0140078">
    <property type="term" value="F:class I DNA-(apurinic or apyrimidinic site) endonuclease activity"/>
    <property type="evidence" value="ECO:0007669"/>
    <property type="project" value="UniProtKB-EC"/>
</dbReference>
<dbReference type="EC" id="4.2.99.18" evidence="2"/>
<evidence type="ECO:0000256" key="3">
    <source>
        <dbReference type="ARBA" id="ARBA00022763"/>
    </source>
</evidence>
<dbReference type="GO" id="GO:0006284">
    <property type="term" value="P:base-excision repair"/>
    <property type="evidence" value="ECO:0007669"/>
    <property type="project" value="InterPro"/>
</dbReference>
<dbReference type="PANTHER" id="PTHR10242">
    <property type="entry name" value="8-OXOGUANINE DNA GLYCOSYLASE"/>
    <property type="match status" value="1"/>
</dbReference>
<dbReference type="InterPro" id="IPR023170">
    <property type="entry name" value="HhH_base_excis_C"/>
</dbReference>
<sequence length="321" mass="35761">MSKTRLDPIEKTPGTPPEAGGPDWESLGRISGRQIDCERSLSCGQTFSWGRLGDGSWVGVVGSAAYRILPEGDGYALKGLGGDRQSLLDYFALCVDWERIAEELPSDPQLSLARAAGRGVRILAQDPWETLASFLCSPVKPIPEIRRITWKLRATWGIPIAGRALFTFPTPEALASASREELLSCRLGFRARSLQAAARRLAGDPDFFSRLQREPTREARGHLCELPGVGEKIADCVLLFGLGRYDSFPIDVWMERLLRKLYFPKRKKLPSRKLAEFAASYFGPWGGYAQQLLYFWYRRSLGRNPAGELALSPEEEARLGL</sequence>
<evidence type="ECO:0000313" key="13">
    <source>
        <dbReference type="Proteomes" id="UP000381693"/>
    </source>
</evidence>
<dbReference type="AlphaFoldDB" id="A0A5E6MIY9"/>
<evidence type="ECO:0000256" key="1">
    <source>
        <dbReference type="ARBA" id="ARBA00010679"/>
    </source>
</evidence>
<dbReference type="Proteomes" id="UP000381693">
    <property type="component" value="Unassembled WGS sequence"/>
</dbReference>
<keyword evidence="5" id="KW-0234">DNA repair</keyword>
<feature type="compositionally biased region" description="Basic and acidic residues" evidence="10">
    <location>
        <begin position="1"/>
        <end position="10"/>
    </location>
</feature>
<accession>A0A5E6MIY9</accession>
<evidence type="ECO:0000256" key="10">
    <source>
        <dbReference type="SAM" id="MobiDB-lite"/>
    </source>
</evidence>
<dbReference type="Gene3D" id="1.10.340.30">
    <property type="entry name" value="Hypothetical protein, domain 2"/>
    <property type="match status" value="1"/>
</dbReference>
<keyword evidence="4" id="KW-0378">Hydrolase</keyword>
<dbReference type="SUPFAM" id="SSF55945">
    <property type="entry name" value="TATA-box binding protein-like"/>
    <property type="match status" value="1"/>
</dbReference>
<dbReference type="OrthoDB" id="9798522at2"/>
<dbReference type="Gene3D" id="1.10.1670.10">
    <property type="entry name" value="Helix-hairpin-Helix base-excision DNA repair enzymes (C-terminal)"/>
    <property type="match status" value="1"/>
</dbReference>
<protein>
    <recommendedName>
        <fullName evidence="2">DNA-(apurinic or apyrimidinic site) lyase</fullName>
        <ecNumber evidence="2">4.2.99.18</ecNumber>
    </recommendedName>
</protein>
<evidence type="ECO:0000256" key="7">
    <source>
        <dbReference type="ARBA" id="ARBA00023268"/>
    </source>
</evidence>
<dbReference type="Pfam" id="PF07934">
    <property type="entry name" value="OGG_N"/>
    <property type="match status" value="1"/>
</dbReference>
<dbReference type="SMART" id="SM00478">
    <property type="entry name" value="ENDO3c"/>
    <property type="match status" value="1"/>
</dbReference>
<dbReference type="InterPro" id="IPR011257">
    <property type="entry name" value="DNA_glycosylase"/>
</dbReference>
<dbReference type="Pfam" id="PF00730">
    <property type="entry name" value="HhH-GPD"/>
    <property type="match status" value="1"/>
</dbReference>
<evidence type="ECO:0000256" key="5">
    <source>
        <dbReference type="ARBA" id="ARBA00023204"/>
    </source>
</evidence>
<evidence type="ECO:0000256" key="4">
    <source>
        <dbReference type="ARBA" id="ARBA00022801"/>
    </source>
</evidence>
<dbReference type="InterPro" id="IPR052054">
    <property type="entry name" value="Oxidative_DNA_repair_enzyme"/>
</dbReference>
<dbReference type="RefSeq" id="WP_142525805.1">
    <property type="nucleotide sequence ID" value="NZ_CABFUZ020000211.1"/>
</dbReference>
<evidence type="ECO:0000256" key="9">
    <source>
        <dbReference type="ARBA" id="ARBA00044632"/>
    </source>
</evidence>
<dbReference type="GO" id="GO:0006289">
    <property type="term" value="P:nucleotide-excision repair"/>
    <property type="evidence" value="ECO:0007669"/>
    <property type="project" value="InterPro"/>
</dbReference>
<keyword evidence="6" id="KW-0456">Lyase</keyword>
<dbReference type="GO" id="GO:0008534">
    <property type="term" value="F:oxidized purine nucleobase lesion DNA N-glycosylase activity"/>
    <property type="evidence" value="ECO:0007669"/>
    <property type="project" value="InterPro"/>
</dbReference>
<keyword evidence="3" id="KW-0227">DNA damage</keyword>
<name>A0A5E6MIY9_9BACT</name>
<dbReference type="SUPFAM" id="SSF48150">
    <property type="entry name" value="DNA-glycosylase"/>
    <property type="match status" value="1"/>
</dbReference>
<evidence type="ECO:0000313" key="12">
    <source>
        <dbReference type="EMBL" id="VVM07915.1"/>
    </source>
</evidence>
<dbReference type="Gene3D" id="3.30.310.260">
    <property type="match status" value="1"/>
</dbReference>
<feature type="domain" description="HhH-GPD" evidence="11">
    <location>
        <begin position="148"/>
        <end position="299"/>
    </location>
</feature>
<evidence type="ECO:0000256" key="2">
    <source>
        <dbReference type="ARBA" id="ARBA00012720"/>
    </source>
</evidence>
<dbReference type="CDD" id="cd00056">
    <property type="entry name" value="ENDO3c"/>
    <property type="match status" value="1"/>
</dbReference>
<keyword evidence="7" id="KW-0511">Multifunctional enzyme</keyword>
<reference evidence="12" key="1">
    <citation type="submission" date="2019-09" db="EMBL/GenBank/DDBJ databases">
        <authorList>
            <person name="Cremers G."/>
        </authorList>
    </citation>
    <scope>NUCLEOTIDE SEQUENCE [LARGE SCALE GENOMIC DNA]</scope>
    <source>
        <strain evidence="12">3B</strain>
    </source>
</reference>
<keyword evidence="8" id="KW-0326">Glycosidase</keyword>
<dbReference type="InterPro" id="IPR012904">
    <property type="entry name" value="OGG_N"/>
</dbReference>
<comment type="similarity">
    <text evidence="1">Belongs to the type-1 OGG1 family.</text>
</comment>
<dbReference type="EMBL" id="CABFUZ020000211">
    <property type="protein sequence ID" value="VVM07915.1"/>
    <property type="molecule type" value="Genomic_DNA"/>
</dbReference>